<evidence type="ECO:0000256" key="2">
    <source>
        <dbReference type="ARBA" id="ARBA00022771"/>
    </source>
</evidence>
<dbReference type="Gene3D" id="1.20.5.4770">
    <property type="match status" value="1"/>
</dbReference>
<dbReference type="GO" id="GO:0003677">
    <property type="term" value="F:DNA binding"/>
    <property type="evidence" value="ECO:0007669"/>
    <property type="project" value="InterPro"/>
</dbReference>
<keyword evidence="7" id="KW-1185">Reference proteome</keyword>
<reference evidence="6" key="2">
    <citation type="submission" date="2025-08" db="UniProtKB">
        <authorList>
            <consortium name="Ensembl"/>
        </authorList>
    </citation>
    <scope>IDENTIFICATION</scope>
</reference>
<dbReference type="Pfam" id="PF01754">
    <property type="entry name" value="zf-A20"/>
    <property type="match status" value="1"/>
</dbReference>
<sequence>MAQETNQSQAPMLCATGCGFFGNPRTSGMCSVCYKDHLTRQNNGVSPLSAMGGSVSSSPTMETSTIQRIGASLNNAAAEADAASGAAALPVTQQMTEMSISCEEEGASPKAELAEPVVTQPTASASPPSAAGSGESKSPDPTKPKKNRCFMCRKKVGDMSWHNCPYDYKADAAAKIRKENPVVVADKIQRI</sequence>
<dbReference type="PANTHER" id="PTHR10634:SF26">
    <property type="entry name" value="AN1-TYPE ZINC FINGER PROTEIN 5"/>
    <property type="match status" value="1"/>
</dbReference>
<evidence type="ECO:0000256" key="1">
    <source>
        <dbReference type="ARBA" id="ARBA00022723"/>
    </source>
</evidence>
<dbReference type="InterPro" id="IPR002653">
    <property type="entry name" value="Znf_A20"/>
</dbReference>
<dbReference type="InterPro" id="IPR035896">
    <property type="entry name" value="AN1-like_Znf"/>
</dbReference>
<dbReference type="SMART" id="SM00259">
    <property type="entry name" value="ZnF_A20"/>
    <property type="match status" value="1"/>
</dbReference>
<evidence type="ECO:0000256" key="4">
    <source>
        <dbReference type="SAM" id="MobiDB-lite"/>
    </source>
</evidence>
<feature type="compositionally biased region" description="Low complexity" evidence="4">
    <location>
        <begin position="121"/>
        <end position="136"/>
    </location>
</feature>
<dbReference type="GeneTree" id="ENSGT00940000164966"/>
<organism evidence="6 7">
    <name type="scientific">Hucho hucho</name>
    <name type="common">huchen</name>
    <dbReference type="NCBI Taxonomy" id="62062"/>
    <lineage>
        <taxon>Eukaryota</taxon>
        <taxon>Metazoa</taxon>
        <taxon>Chordata</taxon>
        <taxon>Craniata</taxon>
        <taxon>Vertebrata</taxon>
        <taxon>Euteleostomi</taxon>
        <taxon>Actinopterygii</taxon>
        <taxon>Neopterygii</taxon>
        <taxon>Teleostei</taxon>
        <taxon>Protacanthopterygii</taxon>
        <taxon>Salmoniformes</taxon>
        <taxon>Salmonidae</taxon>
        <taxon>Salmoninae</taxon>
        <taxon>Hucho</taxon>
    </lineage>
</organism>
<dbReference type="GO" id="GO:0008270">
    <property type="term" value="F:zinc ion binding"/>
    <property type="evidence" value="ECO:0007669"/>
    <property type="project" value="UniProtKB-KW"/>
</dbReference>
<dbReference type="Proteomes" id="UP000314982">
    <property type="component" value="Unassembled WGS sequence"/>
</dbReference>
<keyword evidence="2" id="KW-0863">Zinc-finger</keyword>
<dbReference type="AlphaFoldDB" id="A0A4W5R3G4"/>
<name>A0A4W5R3G4_9TELE</name>
<accession>A0A4W5R3G4</accession>
<dbReference type="PANTHER" id="PTHR10634">
    <property type="entry name" value="AN1-TYPE ZINC FINGER PROTEIN"/>
    <property type="match status" value="1"/>
</dbReference>
<evidence type="ECO:0000259" key="5">
    <source>
        <dbReference type="PROSITE" id="PS51036"/>
    </source>
</evidence>
<dbReference type="FunFam" id="1.20.5.4770:FF:000001">
    <property type="entry name" value="Zinc finger AN1-type containing 6"/>
    <property type="match status" value="1"/>
</dbReference>
<dbReference type="SUPFAM" id="SSF57716">
    <property type="entry name" value="Glucocorticoid receptor-like (DNA-binding domain)"/>
    <property type="match status" value="1"/>
</dbReference>
<feature type="domain" description="A20-type" evidence="5">
    <location>
        <begin position="8"/>
        <end position="42"/>
    </location>
</feature>
<dbReference type="SUPFAM" id="SSF118310">
    <property type="entry name" value="AN1-like Zinc finger"/>
    <property type="match status" value="1"/>
</dbReference>
<evidence type="ECO:0000313" key="7">
    <source>
        <dbReference type="Proteomes" id="UP000314982"/>
    </source>
</evidence>
<keyword evidence="1" id="KW-0479">Metal-binding</keyword>
<dbReference type="InterPro" id="IPR050652">
    <property type="entry name" value="AN1_A20_ZnFinger"/>
</dbReference>
<reference evidence="7" key="1">
    <citation type="submission" date="2018-06" db="EMBL/GenBank/DDBJ databases">
        <title>Genome assembly of Danube salmon.</title>
        <authorList>
            <person name="Macqueen D.J."/>
            <person name="Gundappa M.K."/>
        </authorList>
    </citation>
    <scope>NUCLEOTIDE SEQUENCE [LARGE SCALE GENOMIC DNA]</scope>
</reference>
<dbReference type="PROSITE" id="PS51036">
    <property type="entry name" value="ZF_A20"/>
    <property type="match status" value="1"/>
</dbReference>
<feature type="region of interest" description="Disordered" evidence="4">
    <location>
        <begin position="118"/>
        <end position="147"/>
    </location>
</feature>
<dbReference type="Ensembl" id="ENSHHUT00000083047.1">
    <property type="protein sequence ID" value="ENSHHUP00000080473.1"/>
    <property type="gene ID" value="ENSHHUG00000046852.1"/>
</dbReference>
<protein>
    <submittedName>
        <fullName evidence="6">Zinc finger, AN1-type domain 5b</fullName>
    </submittedName>
</protein>
<evidence type="ECO:0000256" key="3">
    <source>
        <dbReference type="ARBA" id="ARBA00022833"/>
    </source>
</evidence>
<reference evidence="6" key="3">
    <citation type="submission" date="2025-09" db="UniProtKB">
        <authorList>
            <consortium name="Ensembl"/>
        </authorList>
    </citation>
    <scope>IDENTIFICATION</scope>
</reference>
<keyword evidence="3" id="KW-0862">Zinc</keyword>
<proteinExistence type="predicted"/>
<evidence type="ECO:0000313" key="6">
    <source>
        <dbReference type="Ensembl" id="ENSHHUP00000080473.1"/>
    </source>
</evidence>